<gene>
    <name evidence="2" type="ORF">EVJ58_g3442</name>
</gene>
<keyword evidence="1" id="KW-0472">Membrane</keyword>
<evidence type="ECO:0000256" key="1">
    <source>
        <dbReference type="SAM" id="Phobius"/>
    </source>
</evidence>
<comment type="caution">
    <text evidence="2">The sequence shown here is derived from an EMBL/GenBank/DDBJ whole genome shotgun (WGS) entry which is preliminary data.</text>
</comment>
<proteinExistence type="predicted"/>
<organism evidence="2 3">
    <name type="scientific">Rhodofomes roseus</name>
    <dbReference type="NCBI Taxonomy" id="34475"/>
    <lineage>
        <taxon>Eukaryota</taxon>
        <taxon>Fungi</taxon>
        <taxon>Dikarya</taxon>
        <taxon>Basidiomycota</taxon>
        <taxon>Agaricomycotina</taxon>
        <taxon>Agaricomycetes</taxon>
        <taxon>Polyporales</taxon>
        <taxon>Rhodofomes</taxon>
    </lineage>
</organism>
<keyword evidence="1" id="KW-1133">Transmembrane helix</keyword>
<reference evidence="2 3" key="1">
    <citation type="submission" date="2019-01" db="EMBL/GenBank/DDBJ databases">
        <title>Genome sequencing of the rare red list fungi Fomitopsis rosea.</title>
        <authorList>
            <person name="Buettner E."/>
            <person name="Kellner H."/>
        </authorList>
    </citation>
    <scope>NUCLEOTIDE SEQUENCE [LARGE SCALE GENOMIC DNA]</scope>
    <source>
        <strain evidence="2 3">DSM 105464</strain>
    </source>
</reference>
<dbReference type="Proteomes" id="UP000298390">
    <property type="component" value="Unassembled WGS sequence"/>
</dbReference>
<sequence>MFAAGGAYVALAAVWGVTGIGAVLEVGLVAFGGKAGALIRLIKKRRAQRAADETPLLG</sequence>
<name>A0A4Y9YMH7_9APHY</name>
<protein>
    <submittedName>
        <fullName evidence="2">Uncharacterized protein</fullName>
    </submittedName>
</protein>
<evidence type="ECO:0000313" key="3">
    <source>
        <dbReference type="Proteomes" id="UP000298390"/>
    </source>
</evidence>
<evidence type="ECO:0000313" key="2">
    <source>
        <dbReference type="EMBL" id="TFY63140.1"/>
    </source>
</evidence>
<dbReference type="STRING" id="34475.A0A4Y9YMH7"/>
<dbReference type="EMBL" id="SEKV01000140">
    <property type="protein sequence ID" value="TFY63140.1"/>
    <property type="molecule type" value="Genomic_DNA"/>
</dbReference>
<accession>A0A4Y9YMH7</accession>
<keyword evidence="1" id="KW-0812">Transmembrane</keyword>
<dbReference type="AlphaFoldDB" id="A0A4Y9YMH7"/>
<feature type="transmembrane region" description="Helical" evidence="1">
    <location>
        <begin position="6"/>
        <end position="39"/>
    </location>
</feature>